<feature type="compositionally biased region" description="Basic residues" evidence="1">
    <location>
        <begin position="190"/>
        <end position="202"/>
    </location>
</feature>
<evidence type="ECO:0000256" key="1">
    <source>
        <dbReference type="SAM" id="MobiDB-lite"/>
    </source>
</evidence>
<gene>
    <name evidence="2" type="ORF">JXQ802_LOCUS4749</name>
</gene>
<keyword evidence="3" id="KW-1185">Reference proteome</keyword>
<feature type="compositionally biased region" description="Acidic residues" evidence="1">
    <location>
        <begin position="166"/>
        <end position="177"/>
    </location>
</feature>
<name>A0A813TFC7_9BILA</name>
<dbReference type="Proteomes" id="UP000663870">
    <property type="component" value="Unassembled WGS sequence"/>
</dbReference>
<feature type="region of interest" description="Disordered" evidence="1">
    <location>
        <begin position="90"/>
        <end position="202"/>
    </location>
</feature>
<comment type="caution">
    <text evidence="2">The sequence shown here is derived from an EMBL/GenBank/DDBJ whole genome shotgun (WGS) entry which is preliminary data.</text>
</comment>
<accession>A0A813TFC7</accession>
<protein>
    <submittedName>
        <fullName evidence="2">Uncharacterized protein</fullName>
    </submittedName>
</protein>
<dbReference type="AlphaFoldDB" id="A0A813TFC7"/>
<evidence type="ECO:0000313" key="2">
    <source>
        <dbReference type="EMBL" id="CAF0811649.1"/>
    </source>
</evidence>
<feature type="compositionally biased region" description="Basic and acidic residues" evidence="1">
    <location>
        <begin position="178"/>
        <end position="189"/>
    </location>
</feature>
<dbReference type="EMBL" id="CAJNOL010000068">
    <property type="protein sequence ID" value="CAF0811649.1"/>
    <property type="molecule type" value="Genomic_DNA"/>
</dbReference>
<organism evidence="2 3">
    <name type="scientific">Rotaria sordida</name>
    <dbReference type="NCBI Taxonomy" id="392033"/>
    <lineage>
        <taxon>Eukaryota</taxon>
        <taxon>Metazoa</taxon>
        <taxon>Spiralia</taxon>
        <taxon>Gnathifera</taxon>
        <taxon>Rotifera</taxon>
        <taxon>Eurotatoria</taxon>
        <taxon>Bdelloidea</taxon>
        <taxon>Philodinida</taxon>
        <taxon>Philodinidae</taxon>
        <taxon>Rotaria</taxon>
    </lineage>
</organism>
<proteinExistence type="predicted"/>
<evidence type="ECO:0000313" key="3">
    <source>
        <dbReference type="Proteomes" id="UP000663870"/>
    </source>
</evidence>
<reference evidence="2" key="1">
    <citation type="submission" date="2021-02" db="EMBL/GenBank/DDBJ databases">
        <authorList>
            <person name="Nowell W R."/>
        </authorList>
    </citation>
    <scope>NUCLEOTIDE SEQUENCE</scope>
</reference>
<feature type="compositionally biased region" description="Low complexity" evidence="1">
    <location>
        <begin position="106"/>
        <end position="121"/>
    </location>
</feature>
<feature type="compositionally biased region" description="Polar residues" evidence="1">
    <location>
        <begin position="122"/>
        <end position="158"/>
    </location>
</feature>
<sequence length="202" mass="22102">MSETTTNTTSDDTLIHDSQLTGFSVFRESLGYCFCRLFKRSSAYNLSSISKHNEEELVQQSNEPPSYINQALEGEKQARKGKLEKIAKTLPDTTPNITPGIKGGLSSTQTSRSTTRVTQATPLSGITSAQTRSQINTPISKTGISTITKPSPSTVNTKNNRKESDETTDSSDEESSSDNDKSSDSDNARAKRPPINHVNKRR</sequence>